<keyword evidence="9" id="KW-1185">Reference proteome</keyword>
<dbReference type="EMBL" id="JAENIK010000004">
    <property type="protein sequence ID" value="MBK1814456.1"/>
    <property type="molecule type" value="Genomic_DNA"/>
</dbReference>
<proteinExistence type="inferred from homology"/>
<dbReference type="Gene3D" id="3.20.20.80">
    <property type="entry name" value="Glycosidases"/>
    <property type="match status" value="1"/>
</dbReference>
<evidence type="ECO:0000256" key="1">
    <source>
        <dbReference type="ARBA" id="ARBA00007401"/>
    </source>
</evidence>
<dbReference type="Pfam" id="PF00703">
    <property type="entry name" value="Glyco_hydro_2"/>
    <property type="match status" value="1"/>
</dbReference>
<dbReference type="Pfam" id="PF02836">
    <property type="entry name" value="Glyco_hydro_2_C"/>
    <property type="match status" value="1"/>
</dbReference>
<dbReference type="Gene3D" id="2.60.120.260">
    <property type="entry name" value="Galactose-binding domain-like"/>
    <property type="match status" value="2"/>
</dbReference>
<feature type="signal peptide" evidence="4">
    <location>
        <begin position="1"/>
        <end position="32"/>
    </location>
</feature>
<dbReference type="InterPro" id="IPR054593">
    <property type="entry name" value="Beta-mannosidase-like_N2"/>
</dbReference>
<name>A0A934R170_9BACT</name>
<accession>A0A934R170</accession>
<dbReference type="SUPFAM" id="SSF49785">
    <property type="entry name" value="Galactose-binding domain-like"/>
    <property type="match status" value="2"/>
</dbReference>
<dbReference type="Gene3D" id="2.60.40.10">
    <property type="entry name" value="Immunoglobulins"/>
    <property type="match status" value="1"/>
</dbReference>
<dbReference type="SUPFAM" id="SSF51445">
    <property type="entry name" value="(Trans)glycosidases"/>
    <property type="match status" value="1"/>
</dbReference>
<keyword evidence="2 8" id="KW-0378">Hydrolase</keyword>
<feature type="domain" description="Glycoside hydrolase family 2 immunoglobulin-like beta-sandwich" evidence="5">
    <location>
        <begin position="223"/>
        <end position="311"/>
    </location>
</feature>
<dbReference type="SUPFAM" id="SSF49303">
    <property type="entry name" value="beta-Galactosidase/glucuronidase domain"/>
    <property type="match status" value="1"/>
</dbReference>
<evidence type="ECO:0000259" key="6">
    <source>
        <dbReference type="Pfam" id="PF02836"/>
    </source>
</evidence>
<dbReference type="Proteomes" id="UP000600139">
    <property type="component" value="Unassembled WGS sequence"/>
</dbReference>
<evidence type="ECO:0000256" key="2">
    <source>
        <dbReference type="ARBA" id="ARBA00022801"/>
    </source>
</evidence>
<dbReference type="RefSeq" id="WP_200349421.1">
    <property type="nucleotide sequence ID" value="NZ_BAABHZ010000010.1"/>
</dbReference>
<dbReference type="InterPro" id="IPR017853">
    <property type="entry name" value="GH"/>
</dbReference>
<dbReference type="InterPro" id="IPR036156">
    <property type="entry name" value="Beta-gal/glucu_dom_sf"/>
</dbReference>
<dbReference type="GO" id="GO:0004553">
    <property type="term" value="F:hydrolase activity, hydrolyzing O-glycosyl compounds"/>
    <property type="evidence" value="ECO:0007669"/>
    <property type="project" value="InterPro"/>
</dbReference>
<keyword evidence="3" id="KW-0326">Glycosidase</keyword>
<feature type="domain" description="Beta-mannosidase-like galactose-binding" evidence="7">
    <location>
        <begin position="117"/>
        <end position="186"/>
    </location>
</feature>
<gene>
    <name evidence="8" type="ORF">JIN84_02450</name>
</gene>
<organism evidence="8 9">
    <name type="scientific">Luteolibacter yonseiensis</name>
    <dbReference type="NCBI Taxonomy" id="1144680"/>
    <lineage>
        <taxon>Bacteria</taxon>
        <taxon>Pseudomonadati</taxon>
        <taxon>Verrucomicrobiota</taxon>
        <taxon>Verrucomicrobiia</taxon>
        <taxon>Verrucomicrobiales</taxon>
        <taxon>Verrucomicrobiaceae</taxon>
        <taxon>Luteolibacter</taxon>
    </lineage>
</organism>
<dbReference type="GO" id="GO:0005975">
    <property type="term" value="P:carbohydrate metabolic process"/>
    <property type="evidence" value="ECO:0007669"/>
    <property type="project" value="InterPro"/>
</dbReference>
<dbReference type="InterPro" id="IPR006102">
    <property type="entry name" value="Ig-like_GH2"/>
</dbReference>
<dbReference type="PANTHER" id="PTHR42732:SF2">
    <property type="entry name" value="BETA-MANNOSIDASE"/>
    <property type="match status" value="1"/>
</dbReference>
<dbReference type="Pfam" id="PF22666">
    <property type="entry name" value="Glyco_hydro_2_N2"/>
    <property type="match status" value="1"/>
</dbReference>
<sequence length="770" mass="86290">MKLPISLAKNLRTRSALLIFNSLLCMSLPALAEWQAVKGGMMTKWGSELKADKVWQEYPRPQMVRGDWTNLNGLWDYAVTSKDQQTAANWNGQILVPFCPESSLSGVGRLIEPTEALWYKRPLPAPKEGKRTLLNFEAVDHTTTVWVNGQRIGSHTGGFTPFSFDITPALKAEGNELLIRVDDATEGYQLHGKQKLKNEGIWYTRVTGIWQTVWLENVAERFIRDLDYTTDIKTGTVKVDAKLSGKALEGEKIRVTASFGGKEITSGSGTITLPEPKLWSPDSPNLYDLKVELLGADGKVVDEVKSYVALREFGKNQDAAGNWRFTLNGKSIFHWGPLDQGWWPDGLLTPPSEAAMISDIDYLKAAGFNMIRKHIKIEPRSYYAHCDKVGMLMWQDQVSQGYGPETKPEGSNPQWTRMAENPKDGVWPDEAHEQYVTEYKRMVDHLRDVPCIAVWSPFNEAWGQHRTMEVGKMATEYDKTRHINIASGGNFWPIGDIADEHRYPDPGFPFEDKRFNNYVKVVGEFGGHGMPIEGHLWNKNSPNWGYGGLPKDLAEWKERYTRSIEVLGSLRKRGVCAGVYTQTTDVEVEINGLLTYDRVEKVDAAWLKPISDKLLSTPDVVIQSPVIPTSEKEPQAARFTTGKPAEGWEKPDFDDSAWKEGKGGFGTRETPGTQVGTEWNSEDIWLRRSVEVTAAIKGQAVLRVFHDEEATVFLNGEKIADLKGHTTGYADVPLSKPGLLKSGRNVIAIHCHQTKGGQYIDAGIYDETAR</sequence>
<dbReference type="InterPro" id="IPR008979">
    <property type="entry name" value="Galactose-bd-like_sf"/>
</dbReference>
<reference evidence="8" key="1">
    <citation type="submission" date="2021-01" db="EMBL/GenBank/DDBJ databases">
        <title>Modified the classification status of verrucomicrobia.</title>
        <authorList>
            <person name="Feng X."/>
        </authorList>
    </citation>
    <scope>NUCLEOTIDE SEQUENCE</scope>
    <source>
        <strain evidence="8">JCM 18052</strain>
    </source>
</reference>
<feature type="chain" id="PRO_5037462752" evidence="4">
    <location>
        <begin position="33"/>
        <end position="770"/>
    </location>
</feature>
<keyword evidence="4" id="KW-0732">Signal</keyword>
<evidence type="ECO:0000259" key="7">
    <source>
        <dbReference type="Pfam" id="PF22666"/>
    </source>
</evidence>
<dbReference type="InterPro" id="IPR013783">
    <property type="entry name" value="Ig-like_fold"/>
</dbReference>
<evidence type="ECO:0000313" key="9">
    <source>
        <dbReference type="Proteomes" id="UP000600139"/>
    </source>
</evidence>
<dbReference type="InterPro" id="IPR006103">
    <property type="entry name" value="Glyco_hydro_2_cat"/>
</dbReference>
<comment type="caution">
    <text evidence="8">The sequence shown here is derived from an EMBL/GenBank/DDBJ whole genome shotgun (WGS) entry which is preliminary data.</text>
</comment>
<comment type="similarity">
    <text evidence="1">Belongs to the glycosyl hydrolase 2 family.</text>
</comment>
<protein>
    <submittedName>
        <fullName evidence="8">Glycoside hydrolase family 2</fullName>
    </submittedName>
</protein>
<evidence type="ECO:0000256" key="3">
    <source>
        <dbReference type="ARBA" id="ARBA00023295"/>
    </source>
</evidence>
<dbReference type="InterPro" id="IPR051913">
    <property type="entry name" value="GH2_Domain-Containing"/>
</dbReference>
<dbReference type="AlphaFoldDB" id="A0A934R170"/>
<evidence type="ECO:0000313" key="8">
    <source>
        <dbReference type="EMBL" id="MBK1814456.1"/>
    </source>
</evidence>
<feature type="domain" description="Glycoside hydrolase family 2 catalytic" evidence="6">
    <location>
        <begin position="353"/>
        <end position="488"/>
    </location>
</feature>
<dbReference type="PANTHER" id="PTHR42732">
    <property type="entry name" value="BETA-GALACTOSIDASE"/>
    <property type="match status" value="1"/>
</dbReference>
<evidence type="ECO:0000256" key="4">
    <source>
        <dbReference type="SAM" id="SignalP"/>
    </source>
</evidence>
<evidence type="ECO:0000259" key="5">
    <source>
        <dbReference type="Pfam" id="PF00703"/>
    </source>
</evidence>